<protein>
    <submittedName>
        <fullName evidence="1">Uncharacterized protein</fullName>
    </submittedName>
</protein>
<gene>
    <name evidence="1" type="ORF">ZHD862_LOCUS11013</name>
</gene>
<proteinExistence type="predicted"/>
<name>A0A814EMF7_9BILA</name>
<dbReference type="Proteomes" id="UP000663864">
    <property type="component" value="Unassembled WGS sequence"/>
</dbReference>
<accession>A0A814EMF7</accession>
<organism evidence="1 2">
    <name type="scientific">Rotaria sordida</name>
    <dbReference type="NCBI Taxonomy" id="392033"/>
    <lineage>
        <taxon>Eukaryota</taxon>
        <taxon>Metazoa</taxon>
        <taxon>Spiralia</taxon>
        <taxon>Gnathifera</taxon>
        <taxon>Rotifera</taxon>
        <taxon>Eurotatoria</taxon>
        <taxon>Bdelloidea</taxon>
        <taxon>Philodinida</taxon>
        <taxon>Philodinidae</taxon>
        <taxon>Rotaria</taxon>
    </lineage>
</organism>
<dbReference type="AlphaFoldDB" id="A0A814EMF7"/>
<evidence type="ECO:0000313" key="2">
    <source>
        <dbReference type="Proteomes" id="UP000663864"/>
    </source>
</evidence>
<dbReference type="EMBL" id="CAJNOT010000406">
    <property type="protein sequence ID" value="CAF0971206.1"/>
    <property type="molecule type" value="Genomic_DNA"/>
</dbReference>
<reference evidence="1" key="1">
    <citation type="submission" date="2021-02" db="EMBL/GenBank/DDBJ databases">
        <authorList>
            <person name="Nowell W R."/>
        </authorList>
    </citation>
    <scope>NUCLEOTIDE SEQUENCE</scope>
</reference>
<comment type="caution">
    <text evidence="1">The sequence shown here is derived from an EMBL/GenBank/DDBJ whole genome shotgun (WGS) entry which is preliminary data.</text>
</comment>
<sequence length="55" mass="6102">YVAHEGDDINAIEWRLTNPADIEIISVLFIPVIISKTEAVKSRAKKLGVNPNSVR</sequence>
<evidence type="ECO:0000313" key="1">
    <source>
        <dbReference type="EMBL" id="CAF0971206.1"/>
    </source>
</evidence>
<feature type="non-terminal residue" evidence="1">
    <location>
        <position position="1"/>
    </location>
</feature>